<feature type="domain" description="AAA+ ATPase" evidence="4">
    <location>
        <begin position="480"/>
        <end position="609"/>
    </location>
</feature>
<reference evidence="5 6" key="1">
    <citation type="submission" date="2019-08" db="EMBL/GenBank/DDBJ databases">
        <title>Microbe sample from Colwellia echini.</title>
        <authorList>
            <person name="Christiansen L."/>
            <person name="Pathiraja D."/>
            <person name="Schultz-Johansen M."/>
            <person name="Choi I.-G."/>
            <person name="Stougaard P."/>
        </authorList>
    </citation>
    <scope>NUCLEOTIDE SEQUENCE [LARGE SCALE GENOMIC DNA]</scope>
    <source>
        <strain evidence="5 6">A3</strain>
    </source>
</reference>
<evidence type="ECO:0000256" key="1">
    <source>
        <dbReference type="ARBA" id="ARBA00006914"/>
    </source>
</evidence>
<comment type="caution">
    <text evidence="5">The sequence shown here is derived from an EMBL/GenBank/DDBJ whole genome shotgun (WGS) entry which is preliminary data.</text>
</comment>
<evidence type="ECO:0000256" key="3">
    <source>
        <dbReference type="ARBA" id="ARBA00022840"/>
    </source>
</evidence>
<dbReference type="Gene3D" id="3.40.50.300">
    <property type="entry name" value="P-loop containing nucleotide triphosphate hydrolases"/>
    <property type="match status" value="2"/>
</dbReference>
<evidence type="ECO:0000259" key="4">
    <source>
        <dbReference type="SMART" id="SM00382"/>
    </source>
</evidence>
<sequence length="683" mass="76745">MVSKQPNRKAMNTVHSHARYLASTIASNILEVEVFDDEFLDDLPRSIITRITGIPFKKVYGKCPKKKLNSLKKTLALAKRKQPTDIPLDHNLNLITSTLDLPKHCIPLLRLCVLTTLNDGLYALFEEHLRHWVDDIEFIIAEVLNISVDELSDAIQLIAKTSVFEQDISSFFSMLIMPYKLASNLLIKPAITYSDLLDGMYHQTTLTKLSIADYPHLELSYVSEYLKQAVENKTVGVNILFHGVAGTGKTELSKVLSKFAKAQLVAVKAVGENRYRVEDELTSGKNVAHLRLQHYRLMQSLFESDKATCLLLDEVEDVFTEYLDGIKVSKDRLHAVLETNTPPCFWITNHPEMLPDSVIRRMSYVIEVPPPPKHIKADILAKPLKGLRLSSDYKNSLATIPDLTPAHVVNASNIARALHLTGKAAEPCIDHHIEQCLSACGLQTSVTSYKPEMEFDPRFINLSGSHTKIGEVIDTVTNFTGSRCLLLGPPGTGKSALVHHIAETLEKELITIKPSDVLSKFVGEAEQNIAKLFKQASDSDAIVFLDEVDSVLTSRSELHNHHERVLVNEILLQLDRSEQTVFAATNYAQNLDIALQRRFDFKLNFEYLTVKQVLTLFTENVGSLSSQIKEELAKLKHLTPGDFAVISRRNRMNKKPLSENQNLDILIQENNRKTQTKTIGFVN</sequence>
<proteinExistence type="inferred from homology"/>
<dbReference type="SUPFAM" id="SSF52540">
    <property type="entry name" value="P-loop containing nucleoside triphosphate hydrolases"/>
    <property type="match status" value="2"/>
</dbReference>
<accession>A0ABY3MYB0</accession>
<dbReference type="EMBL" id="PJAI02000006">
    <property type="protein sequence ID" value="TYK66012.1"/>
    <property type="molecule type" value="Genomic_DNA"/>
</dbReference>
<dbReference type="CDD" id="cd19481">
    <property type="entry name" value="RecA-like_protease"/>
    <property type="match status" value="1"/>
</dbReference>
<dbReference type="GO" id="GO:0005524">
    <property type="term" value="F:ATP binding"/>
    <property type="evidence" value="ECO:0007669"/>
    <property type="project" value="UniProtKB-KW"/>
</dbReference>
<dbReference type="InterPro" id="IPR003959">
    <property type="entry name" value="ATPase_AAA_core"/>
</dbReference>
<protein>
    <submittedName>
        <fullName evidence="5">ATP-binding protein</fullName>
    </submittedName>
</protein>
<dbReference type="InterPro" id="IPR027417">
    <property type="entry name" value="P-loop_NTPase"/>
</dbReference>
<evidence type="ECO:0000313" key="6">
    <source>
        <dbReference type="Proteomes" id="UP000815846"/>
    </source>
</evidence>
<name>A0ABY3MYB0_9GAMM</name>
<evidence type="ECO:0000256" key="2">
    <source>
        <dbReference type="ARBA" id="ARBA00022741"/>
    </source>
</evidence>
<dbReference type="Pfam" id="PF00004">
    <property type="entry name" value="AAA"/>
    <property type="match status" value="2"/>
</dbReference>
<dbReference type="InterPro" id="IPR003593">
    <property type="entry name" value="AAA+_ATPase"/>
</dbReference>
<keyword evidence="3 5" id="KW-0067">ATP-binding</keyword>
<dbReference type="SMART" id="SM00382">
    <property type="entry name" value="AAA"/>
    <property type="match status" value="2"/>
</dbReference>
<dbReference type="PANTHER" id="PTHR23073">
    <property type="entry name" value="26S PROTEASOME REGULATORY SUBUNIT"/>
    <property type="match status" value="1"/>
</dbReference>
<organism evidence="5 6">
    <name type="scientific">Colwellia echini</name>
    <dbReference type="NCBI Taxonomy" id="1982103"/>
    <lineage>
        <taxon>Bacteria</taxon>
        <taxon>Pseudomonadati</taxon>
        <taxon>Pseudomonadota</taxon>
        <taxon>Gammaproteobacteria</taxon>
        <taxon>Alteromonadales</taxon>
        <taxon>Colwelliaceae</taxon>
        <taxon>Colwellia</taxon>
    </lineage>
</organism>
<feature type="domain" description="AAA+ ATPase" evidence="4">
    <location>
        <begin position="235"/>
        <end position="372"/>
    </location>
</feature>
<dbReference type="InterPro" id="IPR050221">
    <property type="entry name" value="26S_Proteasome_ATPase"/>
</dbReference>
<comment type="similarity">
    <text evidence="1">Belongs to the AAA ATPase family.</text>
</comment>
<gene>
    <name evidence="5" type="ORF">CWS31_006990</name>
</gene>
<keyword evidence="6" id="KW-1185">Reference proteome</keyword>
<keyword evidence="2" id="KW-0547">Nucleotide-binding</keyword>
<evidence type="ECO:0000313" key="5">
    <source>
        <dbReference type="EMBL" id="TYK66012.1"/>
    </source>
</evidence>
<dbReference type="Proteomes" id="UP000815846">
    <property type="component" value="Unassembled WGS sequence"/>
</dbReference>